<dbReference type="InterPro" id="IPR003339">
    <property type="entry name" value="ABC/ECF_trnsptr_transmembrane"/>
</dbReference>
<proteinExistence type="predicted"/>
<evidence type="ECO:0000313" key="6">
    <source>
        <dbReference type="EMBL" id="MBB5218814.1"/>
    </source>
</evidence>
<dbReference type="Pfam" id="PF02361">
    <property type="entry name" value="CbiQ"/>
    <property type="match status" value="1"/>
</dbReference>
<name>A0A840SD90_9SPIR</name>
<feature type="transmembrane region" description="Helical" evidence="5">
    <location>
        <begin position="12"/>
        <end position="30"/>
    </location>
</feature>
<keyword evidence="2 5" id="KW-0812">Transmembrane</keyword>
<evidence type="ECO:0000256" key="2">
    <source>
        <dbReference type="ARBA" id="ARBA00022692"/>
    </source>
</evidence>
<sequence length="153" mass="16921">MTDNFHVKKPVYPVLSILCSVLIFSGSLIFAKSIWGIFFLLSVFLLLTISGYGKTCFFMLPFIIIYTGIFSVIFYFSSGRDAAFAVQMAVRFGGVALAVIPGLALEPVLLVRNLTQLKCPRLITLGMLITLSFIPVLAKEINQIRGAMKTFLL</sequence>
<organism evidence="6 7">
    <name type="scientific">Treponema rectale</name>
    <dbReference type="NCBI Taxonomy" id="744512"/>
    <lineage>
        <taxon>Bacteria</taxon>
        <taxon>Pseudomonadati</taxon>
        <taxon>Spirochaetota</taxon>
        <taxon>Spirochaetia</taxon>
        <taxon>Spirochaetales</taxon>
        <taxon>Treponemataceae</taxon>
        <taxon>Treponema</taxon>
    </lineage>
</organism>
<accession>A0A840SD90</accession>
<reference evidence="6 7" key="1">
    <citation type="submission" date="2020-08" db="EMBL/GenBank/DDBJ databases">
        <title>Genomic Encyclopedia of Type Strains, Phase IV (KMG-IV): sequencing the most valuable type-strain genomes for metagenomic binning, comparative biology and taxonomic classification.</title>
        <authorList>
            <person name="Goeker M."/>
        </authorList>
    </citation>
    <scope>NUCLEOTIDE SEQUENCE [LARGE SCALE GENOMIC DNA]</scope>
    <source>
        <strain evidence="6 7">DSM 103679</strain>
    </source>
</reference>
<dbReference type="Proteomes" id="UP000578697">
    <property type="component" value="Unassembled WGS sequence"/>
</dbReference>
<feature type="transmembrane region" description="Helical" evidence="5">
    <location>
        <begin position="122"/>
        <end position="138"/>
    </location>
</feature>
<dbReference type="AlphaFoldDB" id="A0A840SD90"/>
<dbReference type="RefSeq" id="WP_184652254.1">
    <property type="nucleotide sequence ID" value="NZ_JACHFR010000002.1"/>
</dbReference>
<evidence type="ECO:0000256" key="3">
    <source>
        <dbReference type="ARBA" id="ARBA00022989"/>
    </source>
</evidence>
<gene>
    <name evidence="6" type="ORF">HNP77_001183</name>
</gene>
<comment type="caution">
    <text evidence="6">The sequence shown here is derived from an EMBL/GenBank/DDBJ whole genome shotgun (WGS) entry which is preliminary data.</text>
</comment>
<keyword evidence="4 5" id="KW-0472">Membrane</keyword>
<evidence type="ECO:0000256" key="5">
    <source>
        <dbReference type="SAM" id="Phobius"/>
    </source>
</evidence>
<keyword evidence="3 5" id="KW-1133">Transmembrane helix</keyword>
<feature type="transmembrane region" description="Helical" evidence="5">
    <location>
        <begin position="58"/>
        <end position="76"/>
    </location>
</feature>
<keyword evidence="7" id="KW-1185">Reference proteome</keyword>
<comment type="subcellular location">
    <subcellularLocation>
        <location evidence="1">Membrane</location>
        <topology evidence="1">Multi-pass membrane protein</topology>
    </subcellularLocation>
</comment>
<feature type="transmembrane region" description="Helical" evidence="5">
    <location>
        <begin position="35"/>
        <end position="52"/>
    </location>
</feature>
<evidence type="ECO:0000313" key="7">
    <source>
        <dbReference type="Proteomes" id="UP000578697"/>
    </source>
</evidence>
<protein>
    <submittedName>
        <fullName evidence="6">Energy-coupling factor transporter transmembrane protein EcfT</fullName>
    </submittedName>
</protein>
<dbReference type="GO" id="GO:0005886">
    <property type="term" value="C:plasma membrane"/>
    <property type="evidence" value="ECO:0007669"/>
    <property type="project" value="UniProtKB-ARBA"/>
</dbReference>
<feature type="transmembrane region" description="Helical" evidence="5">
    <location>
        <begin position="88"/>
        <end position="110"/>
    </location>
</feature>
<dbReference type="EMBL" id="JACHFR010000002">
    <property type="protein sequence ID" value="MBB5218814.1"/>
    <property type="molecule type" value="Genomic_DNA"/>
</dbReference>
<evidence type="ECO:0000256" key="4">
    <source>
        <dbReference type="ARBA" id="ARBA00023136"/>
    </source>
</evidence>
<evidence type="ECO:0000256" key="1">
    <source>
        <dbReference type="ARBA" id="ARBA00004141"/>
    </source>
</evidence>